<organism evidence="1 2">
    <name type="scientific">Dactylonectria estremocensis</name>
    <dbReference type="NCBI Taxonomy" id="1079267"/>
    <lineage>
        <taxon>Eukaryota</taxon>
        <taxon>Fungi</taxon>
        <taxon>Dikarya</taxon>
        <taxon>Ascomycota</taxon>
        <taxon>Pezizomycotina</taxon>
        <taxon>Sordariomycetes</taxon>
        <taxon>Hypocreomycetidae</taxon>
        <taxon>Hypocreales</taxon>
        <taxon>Nectriaceae</taxon>
        <taxon>Dactylonectria</taxon>
    </lineage>
</organism>
<dbReference type="SUPFAM" id="SSF53474">
    <property type="entry name" value="alpha/beta-Hydrolases"/>
    <property type="match status" value="1"/>
</dbReference>
<dbReference type="InterPro" id="IPR010297">
    <property type="entry name" value="DUF900_hydrolase"/>
</dbReference>
<sequence>MRDFLKNLEDIALHAVGIAKQGVGAVVGDAINVASAAANAAEHLAKIAGHLTTIAGDATGAAIIAGKALGTQGAANIFKQWADKDVVLKTAKDILEGGSENASRGLVKAAKSRALSLVTEDELLKDAADIFQEANDEAIRNTVFAITRRTFWAMRPYLGKAPAIYEGVLSNAANWDTLQYILSNWSLLAEFLIDLVEPAKLYAMGNSGDDKPNKDEMNRNKYNELDLNKPMNKHAVICQLQRLAKSLVIVLKKDRQGEGLDRFKMDTKLDTDDEDVESTKQGYDFEGRETWFFVNGIAGEPYWLSLACDKLEDTFKRKVQGVFNRSEGILWDLIECAGERDSDGGSKGRIRGLIKRTKSSLQAQCRLKKLLVAVLAKNEQSKIIVIAHSQGCLILRLVLEQLAEEASQTVLRNMRKRLQVFTFGNPSIAWAVHKDCDHTEHFANEKDFVAQLGVLRHSNDYQGRIFINKTWTGHLFGSQYSLKAEDYGINKEDSKLFACAGNTPTPDRV</sequence>
<dbReference type="Gene3D" id="3.40.50.1820">
    <property type="entry name" value="alpha/beta hydrolase"/>
    <property type="match status" value="1"/>
</dbReference>
<protein>
    <recommendedName>
        <fullName evidence="3">DUF676 domain-containing protein</fullName>
    </recommendedName>
</protein>
<evidence type="ECO:0008006" key="3">
    <source>
        <dbReference type="Google" id="ProtNLM"/>
    </source>
</evidence>
<dbReference type="InterPro" id="IPR029058">
    <property type="entry name" value="AB_hydrolase_fold"/>
</dbReference>
<gene>
    <name evidence="1" type="ORF">B0J13DRAFT_650756</name>
</gene>
<name>A0A9P9FCC0_9HYPO</name>
<dbReference type="Proteomes" id="UP000717696">
    <property type="component" value="Unassembled WGS sequence"/>
</dbReference>
<dbReference type="Pfam" id="PF05990">
    <property type="entry name" value="DUF900"/>
    <property type="match status" value="1"/>
</dbReference>
<reference evidence="1" key="1">
    <citation type="journal article" date="2021" name="Nat. Commun.">
        <title>Genetic determinants of endophytism in the Arabidopsis root mycobiome.</title>
        <authorList>
            <person name="Mesny F."/>
            <person name="Miyauchi S."/>
            <person name="Thiergart T."/>
            <person name="Pickel B."/>
            <person name="Atanasova L."/>
            <person name="Karlsson M."/>
            <person name="Huettel B."/>
            <person name="Barry K.W."/>
            <person name="Haridas S."/>
            <person name="Chen C."/>
            <person name="Bauer D."/>
            <person name="Andreopoulos W."/>
            <person name="Pangilinan J."/>
            <person name="LaButti K."/>
            <person name="Riley R."/>
            <person name="Lipzen A."/>
            <person name="Clum A."/>
            <person name="Drula E."/>
            <person name="Henrissat B."/>
            <person name="Kohler A."/>
            <person name="Grigoriev I.V."/>
            <person name="Martin F.M."/>
            <person name="Hacquard S."/>
        </authorList>
    </citation>
    <scope>NUCLEOTIDE SEQUENCE</scope>
    <source>
        <strain evidence="1">MPI-CAGE-AT-0021</strain>
    </source>
</reference>
<dbReference type="PANTHER" id="PTHR42044:SF2">
    <property type="entry name" value="DUF676 DOMAIN-CONTAINING PROTEIN"/>
    <property type="match status" value="1"/>
</dbReference>
<dbReference type="OrthoDB" id="202545at2759"/>
<evidence type="ECO:0000313" key="2">
    <source>
        <dbReference type="Proteomes" id="UP000717696"/>
    </source>
</evidence>
<comment type="caution">
    <text evidence="1">The sequence shown here is derived from an EMBL/GenBank/DDBJ whole genome shotgun (WGS) entry which is preliminary data.</text>
</comment>
<proteinExistence type="predicted"/>
<evidence type="ECO:0000313" key="1">
    <source>
        <dbReference type="EMBL" id="KAH7157970.1"/>
    </source>
</evidence>
<dbReference type="AlphaFoldDB" id="A0A9P9FCC0"/>
<dbReference type="EMBL" id="JAGMUU010000003">
    <property type="protein sequence ID" value="KAH7157970.1"/>
    <property type="molecule type" value="Genomic_DNA"/>
</dbReference>
<dbReference type="PANTHER" id="PTHR42044">
    <property type="entry name" value="DUF676 DOMAIN-CONTAINING PROTEIN-RELATED"/>
    <property type="match status" value="1"/>
</dbReference>
<accession>A0A9P9FCC0</accession>
<keyword evidence="2" id="KW-1185">Reference proteome</keyword>